<sequence>NGDWAGARALSIVPDGLAGLTTVTLRSTNPNAILKARTLPPALRRPKGTGRAQAVSAAATNLAHEKHSLRRPILVD</sequence>
<accession>A0ABQ9W7J5</accession>
<organism evidence="1 2">
    <name type="scientific">Saguinus oedipus</name>
    <name type="common">Cotton-top tamarin</name>
    <name type="synonym">Oedipomidas oedipus</name>
    <dbReference type="NCBI Taxonomy" id="9490"/>
    <lineage>
        <taxon>Eukaryota</taxon>
        <taxon>Metazoa</taxon>
        <taxon>Chordata</taxon>
        <taxon>Craniata</taxon>
        <taxon>Vertebrata</taxon>
        <taxon>Euteleostomi</taxon>
        <taxon>Mammalia</taxon>
        <taxon>Eutheria</taxon>
        <taxon>Euarchontoglires</taxon>
        <taxon>Primates</taxon>
        <taxon>Haplorrhini</taxon>
        <taxon>Platyrrhini</taxon>
        <taxon>Cebidae</taxon>
        <taxon>Callitrichinae</taxon>
        <taxon>Saguinus</taxon>
    </lineage>
</organism>
<dbReference type="EMBL" id="JASSZA010000002">
    <property type="protein sequence ID" value="KAK2117460.1"/>
    <property type="molecule type" value="Genomic_DNA"/>
</dbReference>
<protein>
    <submittedName>
        <fullName evidence="1">Uncharacterized protein</fullName>
    </submittedName>
</protein>
<evidence type="ECO:0000313" key="1">
    <source>
        <dbReference type="EMBL" id="KAK2117460.1"/>
    </source>
</evidence>
<reference evidence="1 2" key="1">
    <citation type="submission" date="2023-05" db="EMBL/GenBank/DDBJ databases">
        <title>B98-5 Cell Line De Novo Hybrid Assembly: An Optical Mapping Approach.</title>
        <authorList>
            <person name="Kananen K."/>
            <person name="Auerbach J.A."/>
            <person name="Kautto E."/>
            <person name="Blachly J.S."/>
        </authorList>
    </citation>
    <scope>NUCLEOTIDE SEQUENCE [LARGE SCALE GENOMIC DNA]</scope>
    <source>
        <strain evidence="1">B95-8</strain>
        <tissue evidence="1">Cell line</tissue>
    </source>
</reference>
<keyword evidence="2" id="KW-1185">Reference proteome</keyword>
<gene>
    <name evidence="1" type="ORF">P7K49_004346</name>
</gene>
<proteinExistence type="predicted"/>
<feature type="non-terminal residue" evidence="1">
    <location>
        <position position="1"/>
    </location>
</feature>
<evidence type="ECO:0000313" key="2">
    <source>
        <dbReference type="Proteomes" id="UP001266305"/>
    </source>
</evidence>
<comment type="caution">
    <text evidence="1">The sequence shown here is derived from an EMBL/GenBank/DDBJ whole genome shotgun (WGS) entry which is preliminary data.</text>
</comment>
<name>A0ABQ9W7J5_SAGOE</name>
<dbReference type="Proteomes" id="UP001266305">
    <property type="component" value="Unassembled WGS sequence"/>
</dbReference>